<evidence type="ECO:0000313" key="2">
    <source>
        <dbReference type="Proteomes" id="UP000659388"/>
    </source>
</evidence>
<sequence length="74" mass="8278">MVNNRQHIDLGGKTVIEKLEVTPPLRQKPILQDEACSLHFNKGGSHISAPTEKITIKENESILLKCGTYFADLF</sequence>
<gene>
    <name evidence="1" type="ORF">JL102_22570</name>
</gene>
<dbReference type="AlphaFoldDB" id="A0A937FEA7"/>
<proteinExistence type="predicted"/>
<dbReference type="EMBL" id="JAESIY010000020">
    <property type="protein sequence ID" value="MBL3658948.1"/>
    <property type="molecule type" value="Genomic_DNA"/>
</dbReference>
<dbReference type="Proteomes" id="UP000659388">
    <property type="component" value="Unassembled WGS sequence"/>
</dbReference>
<protein>
    <submittedName>
        <fullName evidence="1">Uncharacterized protein</fullName>
    </submittedName>
</protein>
<evidence type="ECO:0000313" key="1">
    <source>
        <dbReference type="EMBL" id="MBL3658948.1"/>
    </source>
</evidence>
<comment type="caution">
    <text evidence="1">The sequence shown here is derived from an EMBL/GenBank/DDBJ whole genome shotgun (WGS) entry which is preliminary data.</text>
</comment>
<reference evidence="1" key="1">
    <citation type="submission" date="2021-01" db="EMBL/GenBank/DDBJ databases">
        <title>Fulvivirga kasyanovii gen. nov., sp nov., a novel member of the phylum Bacteroidetes isolated from seawater in a mussel farm.</title>
        <authorList>
            <person name="Zhao L.-H."/>
            <person name="Wang Z.-J."/>
        </authorList>
    </citation>
    <scope>NUCLEOTIDE SEQUENCE</scope>
    <source>
        <strain evidence="1">2943</strain>
    </source>
</reference>
<organism evidence="1 2">
    <name type="scientific">Fulvivirga sediminis</name>
    <dbReference type="NCBI Taxonomy" id="2803949"/>
    <lineage>
        <taxon>Bacteria</taxon>
        <taxon>Pseudomonadati</taxon>
        <taxon>Bacteroidota</taxon>
        <taxon>Cytophagia</taxon>
        <taxon>Cytophagales</taxon>
        <taxon>Fulvivirgaceae</taxon>
        <taxon>Fulvivirga</taxon>
    </lineage>
</organism>
<name>A0A937FEA7_9BACT</name>
<dbReference type="RefSeq" id="WP_202246742.1">
    <property type="nucleotide sequence ID" value="NZ_JAESIY010000020.1"/>
</dbReference>
<accession>A0A937FEA7</accession>
<keyword evidence="2" id="KW-1185">Reference proteome</keyword>